<gene>
    <name evidence="4" type="ORF">Q0590_28255</name>
</gene>
<protein>
    <submittedName>
        <fullName evidence="4">DUF6531 domain-containing protein</fullName>
    </submittedName>
</protein>
<dbReference type="Gene3D" id="2.180.10.10">
    <property type="entry name" value="RHS repeat-associated core"/>
    <property type="match status" value="3"/>
</dbReference>
<name>A0ABT8RET6_9BACT</name>
<sequence length="1315" mass="149868">MNPAAKFFDPVIGIDIHIVKIGPTVLPIPHPFVGIVWDPADYAPIIGSKTRVNGVPASQAGSGGSAKPSHFPLGEKFIKSVGDDCEVFMGSSTVLTDGEPFSYMSLRVLSCSCVGMPSPFRAGKEPTPSLKLPTSVVLPIPSGNQVLIGGSPTVSMSALAMKGIMSGIGGCFKKIRNKVPGKKGMKNASDVNGVKKLDNGKKTCLSDPVDVATGEVIDEYTDIELPGPIPFKLERVWYSSSRYRGPLGSGWHHSYDMALFIDEKEEMICVRLKEGRLIGFPLLALNESFYDRTEKLTLLHDQNGYALRDKEELYYRFSPVDNHKFLLSKIENTNGHSIQFQYAKNDRGNYISRIIDSGGRELLVSTDDHNRILSIASQHPEANGRSFHMVQYEYDWQGDLIAVRDAVDKAMTYQYDSHLMAKKTNRTGLSFYYRYNKLKHDGKCVHVWGDGGIHECKLEYFVDEFMTLVTNSLGHQTTYYWNAAGLVTETINAKADSRYQRYNVYNELIEEYNELGLGTKYEYDERGNQTKVTYPDGASIQMEYDEQDHLIAATDAVRGKWQWQYDAQGNLIERLDCLERITQYEYQNGQLIKVIDAAGNEFKLSYDEQFNLKELIMPDTATTRWEYDQLGRCIASIDPNGNIQSRRFNQLGQVIRIDEPDGNQRLLTYDEEGNVRHVKDQQHEAHFTYQGVNRLASRTEEGTTVEFQYDTEGQLTGIKNELGFVYRFEIDPLGNITKEVGFDLQERIYERNAAGQVTMVHRPEKHWTRYDYDRAGRVIQVTYHDETQEKYAYRPDGKMLLAENQYQKVQFERDLLGMVTKEIQGKYEVISTYDILGNRIALSSTWGAKIDLVRNAMGDLEQLFAQNGEQAAWQTSFKRDLLGLEIERSLPGGIHSSIERDKLGRPIHQQISGTKGYIIDKRYEWDVNDRLQKIIDTKKGTTTFTHDPLGNLISAQYGDGTFEFRMPDAVGNLFRTRDRSDRKYGPAGQLQKSGNTYYEYDEEGNLIRKTETGGKEWRYIWNAYGMLSKVIRPDGEAVTFTYDALGRRLSKTFRNKITRWVWDGNIPLHEWIESTTLFKASYRTIEQMAANGGGEVDNNLITWLFEPESFTPLAKLTKMHSYGIINDYLSTPLSMHTDSGETVWSADLNSYGGVVNLLGKAEDCPFRYPGQYEDVETGLYYNRFRYYDAKEGIYVSQDPIGLKSEILNFYRYVDDPLVWSDEFGLKCGQDNFPFETTRHFRNRLAQRQSRGITRRNAIDAYNNGRLYYNRATKNYIRHSSRTGVSVVVSKPSGGKAITVFEGNASPSWEPVRWRL</sequence>
<dbReference type="InterPro" id="IPR056823">
    <property type="entry name" value="TEN-like_YD-shell"/>
</dbReference>
<dbReference type="InterPro" id="IPR050708">
    <property type="entry name" value="T6SS_VgrG/RHS"/>
</dbReference>
<dbReference type="Pfam" id="PF05593">
    <property type="entry name" value="RHS_repeat"/>
    <property type="match status" value="1"/>
</dbReference>
<accession>A0ABT8RET6</accession>
<evidence type="ECO:0000313" key="4">
    <source>
        <dbReference type="EMBL" id="MDO1450206.1"/>
    </source>
</evidence>
<dbReference type="InterPro" id="IPR006530">
    <property type="entry name" value="YD"/>
</dbReference>
<feature type="domain" description="Teneurin-like YD-shell" evidence="3">
    <location>
        <begin position="333"/>
        <end position="437"/>
    </location>
</feature>
<dbReference type="EMBL" id="JAUKPO010000027">
    <property type="protein sequence ID" value="MDO1450206.1"/>
    <property type="molecule type" value="Genomic_DNA"/>
</dbReference>
<evidence type="ECO:0000259" key="2">
    <source>
        <dbReference type="Pfam" id="PF20148"/>
    </source>
</evidence>
<dbReference type="NCBIfam" id="TIGR03696">
    <property type="entry name" value="Rhs_assc_core"/>
    <property type="match status" value="1"/>
</dbReference>
<dbReference type="InterPro" id="IPR031325">
    <property type="entry name" value="RHS_repeat"/>
</dbReference>
<feature type="domain" description="Teneurin-like YD-shell" evidence="3">
    <location>
        <begin position="930"/>
        <end position="1051"/>
    </location>
</feature>
<keyword evidence="1" id="KW-0677">Repeat</keyword>
<keyword evidence="5" id="KW-1185">Reference proteome</keyword>
<evidence type="ECO:0000313" key="5">
    <source>
        <dbReference type="Proteomes" id="UP001168528"/>
    </source>
</evidence>
<dbReference type="NCBIfam" id="TIGR01643">
    <property type="entry name" value="YD_repeat_2x"/>
    <property type="match status" value="6"/>
</dbReference>
<proteinExistence type="predicted"/>
<evidence type="ECO:0000256" key="1">
    <source>
        <dbReference type="ARBA" id="ARBA00022737"/>
    </source>
</evidence>
<dbReference type="InterPro" id="IPR022385">
    <property type="entry name" value="Rhs_assc_core"/>
</dbReference>
<feature type="domain" description="DUF6531" evidence="2">
    <location>
        <begin position="207"/>
        <end position="280"/>
    </location>
</feature>
<dbReference type="InterPro" id="IPR045351">
    <property type="entry name" value="DUF6531"/>
</dbReference>
<dbReference type="CDD" id="cd14740">
    <property type="entry name" value="PAAR_4"/>
    <property type="match status" value="1"/>
</dbReference>
<reference evidence="4" key="1">
    <citation type="submission" date="2023-07" db="EMBL/GenBank/DDBJ databases">
        <title>The genome sequence of Rhodocytophaga aerolata KACC 12507.</title>
        <authorList>
            <person name="Zhang X."/>
        </authorList>
    </citation>
    <scope>NUCLEOTIDE SEQUENCE</scope>
    <source>
        <strain evidence="4">KACC 12507</strain>
    </source>
</reference>
<dbReference type="RefSeq" id="WP_302041009.1">
    <property type="nucleotide sequence ID" value="NZ_JAUKPO010000027.1"/>
</dbReference>
<dbReference type="Proteomes" id="UP001168528">
    <property type="component" value="Unassembled WGS sequence"/>
</dbReference>
<evidence type="ECO:0000259" key="3">
    <source>
        <dbReference type="Pfam" id="PF25023"/>
    </source>
</evidence>
<dbReference type="PANTHER" id="PTHR32305:SF15">
    <property type="entry name" value="PROTEIN RHSA-RELATED"/>
    <property type="match status" value="1"/>
</dbReference>
<dbReference type="Pfam" id="PF25023">
    <property type="entry name" value="TEN_YD-shell"/>
    <property type="match status" value="3"/>
</dbReference>
<dbReference type="Pfam" id="PF20148">
    <property type="entry name" value="DUF6531"/>
    <property type="match status" value="1"/>
</dbReference>
<comment type="caution">
    <text evidence="4">The sequence shown here is derived from an EMBL/GenBank/DDBJ whole genome shotgun (WGS) entry which is preliminary data.</text>
</comment>
<organism evidence="4 5">
    <name type="scientific">Rhodocytophaga aerolata</name>
    <dbReference type="NCBI Taxonomy" id="455078"/>
    <lineage>
        <taxon>Bacteria</taxon>
        <taxon>Pseudomonadati</taxon>
        <taxon>Bacteroidota</taxon>
        <taxon>Cytophagia</taxon>
        <taxon>Cytophagales</taxon>
        <taxon>Rhodocytophagaceae</taxon>
        <taxon>Rhodocytophaga</taxon>
    </lineage>
</organism>
<feature type="domain" description="Teneurin-like YD-shell" evidence="3">
    <location>
        <begin position="561"/>
        <end position="666"/>
    </location>
</feature>
<dbReference type="PANTHER" id="PTHR32305">
    <property type="match status" value="1"/>
</dbReference>